<evidence type="ECO:0000313" key="4">
    <source>
        <dbReference type="Proteomes" id="UP000027931"/>
    </source>
</evidence>
<feature type="domain" description="DUF6199" evidence="2">
    <location>
        <begin position="5"/>
        <end position="61"/>
    </location>
</feature>
<keyword evidence="1" id="KW-1133">Transmembrane helix</keyword>
<proteinExistence type="predicted"/>
<keyword evidence="4" id="KW-1185">Reference proteome</keyword>
<dbReference type="Pfam" id="PF19701">
    <property type="entry name" value="DUF6199"/>
    <property type="match status" value="1"/>
</dbReference>
<evidence type="ECO:0000313" key="3">
    <source>
        <dbReference type="EMBL" id="KEO84154.1"/>
    </source>
</evidence>
<dbReference type="eggNOG" id="ENOG5033IMS">
    <property type="taxonomic scope" value="Bacteria"/>
</dbReference>
<dbReference type="Proteomes" id="UP000027931">
    <property type="component" value="Unassembled WGS sequence"/>
</dbReference>
<gene>
    <name evidence="3" type="ORF">EL26_06725</name>
</gene>
<organism evidence="3 4">
    <name type="scientific">Tumebacillus flagellatus</name>
    <dbReference type="NCBI Taxonomy" id="1157490"/>
    <lineage>
        <taxon>Bacteria</taxon>
        <taxon>Bacillati</taxon>
        <taxon>Bacillota</taxon>
        <taxon>Bacilli</taxon>
        <taxon>Bacillales</taxon>
        <taxon>Alicyclobacillaceae</taxon>
        <taxon>Tumebacillus</taxon>
    </lineage>
</organism>
<dbReference type="OrthoDB" id="2088419at2"/>
<dbReference type="STRING" id="1157490.EL26_06725"/>
<protein>
    <recommendedName>
        <fullName evidence="2">DUF6199 domain-containing protein</fullName>
    </recommendedName>
</protein>
<reference evidence="3 4" key="1">
    <citation type="journal article" date="2013" name="Int. J. Syst. Evol. Microbiol.">
        <title>Tumebacillus flagellatus sp. nov., an alpha-amylase/pullulanase-producing bacterium isolated from cassava wastewater.</title>
        <authorList>
            <person name="Wang Q."/>
            <person name="Xie N."/>
            <person name="Qin Y."/>
            <person name="Shen N."/>
            <person name="Zhu J."/>
            <person name="Mi H."/>
            <person name="Huang R."/>
        </authorList>
    </citation>
    <scope>NUCLEOTIDE SEQUENCE [LARGE SCALE GENOMIC DNA]</scope>
    <source>
        <strain evidence="3 4">GST4</strain>
    </source>
</reference>
<feature type="transmembrane region" description="Helical" evidence="1">
    <location>
        <begin position="40"/>
        <end position="61"/>
    </location>
</feature>
<comment type="caution">
    <text evidence="3">The sequence shown here is derived from an EMBL/GenBank/DDBJ whole genome shotgun (WGS) entry which is preliminary data.</text>
</comment>
<sequence length="62" mass="6788">MNTLFALIIILIGVLNVLFPQAAWYLRAGWQFKNAEPSDAALIMGRVSGVIAILIGIVFLFP</sequence>
<evidence type="ECO:0000256" key="1">
    <source>
        <dbReference type="SAM" id="Phobius"/>
    </source>
</evidence>
<keyword evidence="1" id="KW-0472">Membrane</keyword>
<name>A0A074LT31_9BACL</name>
<dbReference type="InterPro" id="IPR045679">
    <property type="entry name" value="DUF6199"/>
</dbReference>
<dbReference type="RefSeq" id="WP_038085795.1">
    <property type="nucleotide sequence ID" value="NZ_JMIR01000006.1"/>
</dbReference>
<accession>A0A074LT31</accession>
<dbReference type="EMBL" id="JMIR01000006">
    <property type="protein sequence ID" value="KEO84154.1"/>
    <property type="molecule type" value="Genomic_DNA"/>
</dbReference>
<dbReference type="AlphaFoldDB" id="A0A074LT31"/>
<evidence type="ECO:0000259" key="2">
    <source>
        <dbReference type="Pfam" id="PF19701"/>
    </source>
</evidence>
<keyword evidence="1" id="KW-0812">Transmembrane</keyword>